<proteinExistence type="predicted"/>
<dbReference type="PROSITE" id="PS50231">
    <property type="entry name" value="RICIN_B_LECTIN"/>
    <property type="match status" value="1"/>
</dbReference>
<dbReference type="OrthoDB" id="1689567at2759"/>
<evidence type="ECO:0000256" key="5">
    <source>
        <dbReference type="SAM" id="SignalP"/>
    </source>
</evidence>
<evidence type="ECO:0000313" key="8">
    <source>
        <dbReference type="EMBL" id="EGB06283.1"/>
    </source>
</evidence>
<dbReference type="SUPFAM" id="SSF75005">
    <property type="entry name" value="Arabinanase/levansucrase/invertase"/>
    <property type="match status" value="1"/>
</dbReference>
<evidence type="ECO:0000313" key="9">
    <source>
        <dbReference type="Proteomes" id="UP000002729"/>
    </source>
</evidence>
<dbReference type="GO" id="GO:0005227">
    <property type="term" value="F:calcium-activated cation channel activity"/>
    <property type="evidence" value="ECO:0007669"/>
    <property type="project" value="InterPro"/>
</dbReference>
<keyword evidence="9" id="KW-1185">Reference proteome</keyword>
<evidence type="ECO:0000256" key="3">
    <source>
        <dbReference type="SAM" id="MobiDB-lite"/>
    </source>
</evidence>
<sequence length="1337" mass="143839">MPAVFMALLTAHAVTACYNECAALVELRQDFFTTAPKNADPVAAEQSLRSCMLERLPPHLRTSAALKRHWDALLPGRVHSAVVAVDAPDLTRLEREREAVALHLERLLLKRSRTDREPLVGDSAYPLERLCPAWLRPRSACCAISPGADLDAASAKEQIIPLLRGRLAGQNAAFADVRRRTLEDLERADAVLSREREDFLAAPAPAAPRSARRASASLENAVSSVLFGRSVDDAASDARRLREAVENDDVDDAAAPPSRARESLLREGSRLREAAGRAARRLTSSERHSSTGFVTFTDFTAAALARHMQLAPRPHGAVAHPLPPDRRDVIWENVAESLEAGETRRLFADGFVYMIALYWSFYISICYAISSYRTLVKLGFAPRSEHMPPIQRAVVGYVTTLGPVGLVSIALAVMPISLENVAKKYERRKLKSSAQLSVLHRNFLLQMINLWFTVIAGSIFDAAKEIMEEPETFLRLLGGSMPQVSVYFVELILIKTLVGLPFELSRVAPWLRLRGIRLAAGGALTPRDRKSALFLRPEFPYGNVYTTTLMVLVMAFLFAVIAPLIFPFAACFFAAAYLVYSHNAMHVYVPQYETGGIFFFPAMRRFLGALVATQLTLVAYLMLKRAWGAAGLTLLLPLATRYFQTYVFAGFEKSCNAASVESALGHDHELREPAGAAPAARRKRLSVLLSGGPASPAPDPRGRPETLGDRIAATFDAFLYRQPLFDDLEAVPDEPEDVEVGVGAGLEVDADAYADEDEAATPTRARAAKDGAAPDDAAAPLLGGKLRGQAEPVLYGGTDDAEPDDVAYVPPPAPRVVPAPPEAPEPPAEPAEPEAPTEPRGAPELEEPPEAPPGGGGHAEFDFYWLGLLQNRMARLVLWLAPLACAYEVTVVNRSLAGGPLLSFAENTSWAPYILNPSWLPLADSPGGGLFFRVITAPNTSSYNAVGFIPASDGAGLAYPRATVDHLLDDAGSVNAGADPRAGWSDDESFFTYQLATDSYPGRHTFLSRTTTPDDAGSWRRVAGGPMFLGLKNADGSPFLEAAALATCDGAQTWTLGTDGRIAGADGYCLSLSGSPDASRPVGRVACGAASAWTFDAATKQLRVQGTNQCLDVDHGVGPKVGLYACHAPGDEDVGHQRWSFDGGALKALSAANGTNCVAVEETLANDCGTAVFFPDASSSTKAYAVATFGELRGANLSLVSSDDLASWTYERPLLETRPDSWDDATLSAGPAPQRLSDGSWLLLYNVDQLWPVDDPAPLPWFGRCALGWAILDGDDFAVLARAPEPLVYAALPWELAGFTDRVVYSDGVRPEGGDVFTVYAGAGDAVVEAFRIEVAV</sequence>
<feature type="transmembrane region" description="Helical" evidence="4">
    <location>
        <begin position="549"/>
        <end position="580"/>
    </location>
</feature>
<name>F0YEN8_AURAN</name>
<dbReference type="GeneID" id="20225444"/>
<accession>F0YEN8</accession>
<dbReference type="Gene3D" id="2.115.10.20">
    <property type="entry name" value="Glycosyl hydrolase domain, family 43"/>
    <property type="match status" value="1"/>
</dbReference>
<dbReference type="InterPro" id="IPR045122">
    <property type="entry name" value="Csc1-like"/>
</dbReference>
<dbReference type="PANTHER" id="PTHR13018:SF5">
    <property type="entry name" value="RE44586P"/>
    <property type="match status" value="1"/>
</dbReference>
<dbReference type="PANTHER" id="PTHR13018">
    <property type="entry name" value="PROBABLE MEMBRANE PROTEIN DUF221-RELATED"/>
    <property type="match status" value="1"/>
</dbReference>
<feature type="region of interest" description="Disordered" evidence="3">
    <location>
        <begin position="244"/>
        <end position="267"/>
    </location>
</feature>
<keyword evidence="2" id="KW-0808">Transferase</keyword>
<dbReference type="InterPro" id="IPR003864">
    <property type="entry name" value="CSC1/OSCA1-like_7TM"/>
</dbReference>
<dbReference type="RefSeq" id="XP_009038863.1">
    <property type="nucleotide sequence ID" value="XM_009040615.1"/>
</dbReference>
<dbReference type="Pfam" id="PF04041">
    <property type="entry name" value="Glyco_hydro_130"/>
    <property type="match status" value="1"/>
</dbReference>
<feature type="transmembrane region" description="Helical" evidence="4">
    <location>
        <begin position="443"/>
        <end position="463"/>
    </location>
</feature>
<feature type="transmembrane region" description="Helical" evidence="4">
    <location>
        <begin position="393"/>
        <end position="418"/>
    </location>
</feature>
<dbReference type="KEGG" id="aaf:AURANDRAFT_65652"/>
<dbReference type="InterPro" id="IPR035992">
    <property type="entry name" value="Ricin_B-like_lectins"/>
</dbReference>
<dbReference type="SUPFAM" id="SSF50370">
    <property type="entry name" value="Ricin B-like lectins"/>
    <property type="match status" value="1"/>
</dbReference>
<dbReference type="GO" id="GO:0016757">
    <property type="term" value="F:glycosyltransferase activity"/>
    <property type="evidence" value="ECO:0007669"/>
    <property type="project" value="UniProtKB-KW"/>
</dbReference>
<feature type="domain" description="Ricin B lectin" evidence="6">
    <location>
        <begin position="1060"/>
        <end position="1163"/>
    </location>
</feature>
<dbReference type="Proteomes" id="UP000002729">
    <property type="component" value="Unassembled WGS sequence"/>
</dbReference>
<organism evidence="9">
    <name type="scientific">Aureococcus anophagefferens</name>
    <name type="common">Harmful bloom alga</name>
    <dbReference type="NCBI Taxonomy" id="44056"/>
    <lineage>
        <taxon>Eukaryota</taxon>
        <taxon>Sar</taxon>
        <taxon>Stramenopiles</taxon>
        <taxon>Ochrophyta</taxon>
        <taxon>Pelagophyceae</taxon>
        <taxon>Pelagomonadales</taxon>
        <taxon>Pelagomonadaceae</taxon>
        <taxon>Aureococcus</taxon>
    </lineage>
</organism>
<keyword evidence="4" id="KW-0812">Transmembrane</keyword>
<feature type="signal peptide" evidence="5">
    <location>
        <begin position="1"/>
        <end position="16"/>
    </location>
</feature>
<feature type="transmembrane region" description="Helical" evidence="4">
    <location>
        <begin position="351"/>
        <end position="372"/>
    </location>
</feature>
<evidence type="ECO:0000259" key="7">
    <source>
        <dbReference type="Pfam" id="PF02714"/>
    </source>
</evidence>
<keyword evidence="4" id="KW-0472">Membrane</keyword>
<dbReference type="InterPro" id="IPR007184">
    <property type="entry name" value="Mannoside_phosphorylase"/>
</dbReference>
<dbReference type="Pfam" id="PF00652">
    <property type="entry name" value="Ricin_B_lectin"/>
    <property type="match status" value="1"/>
</dbReference>
<feature type="compositionally biased region" description="Low complexity" evidence="3">
    <location>
        <begin position="770"/>
        <end position="784"/>
    </location>
</feature>
<protein>
    <submittedName>
        <fullName evidence="8">Uncharacterized protein</fullName>
    </submittedName>
</protein>
<keyword evidence="5" id="KW-0732">Signal</keyword>
<feature type="compositionally biased region" description="Pro residues" evidence="3">
    <location>
        <begin position="809"/>
        <end position="830"/>
    </location>
</feature>
<dbReference type="Gene3D" id="2.80.10.50">
    <property type="match status" value="1"/>
</dbReference>
<gene>
    <name evidence="8" type="ORF">AURANDRAFT_65652</name>
</gene>
<evidence type="ECO:0000256" key="1">
    <source>
        <dbReference type="ARBA" id="ARBA00022676"/>
    </source>
</evidence>
<dbReference type="Pfam" id="PF02714">
    <property type="entry name" value="RSN1_7TM"/>
    <property type="match status" value="1"/>
</dbReference>
<dbReference type="InterPro" id="IPR023296">
    <property type="entry name" value="Glyco_hydro_beta-prop_sf"/>
</dbReference>
<dbReference type="InParanoid" id="F0YEN8"/>
<dbReference type="InterPro" id="IPR000772">
    <property type="entry name" value="Ricin_B_lectin"/>
</dbReference>
<keyword evidence="4" id="KW-1133">Transmembrane helix</keyword>
<evidence type="ECO:0000259" key="6">
    <source>
        <dbReference type="Pfam" id="PF00652"/>
    </source>
</evidence>
<feature type="region of interest" description="Disordered" evidence="3">
    <location>
        <begin position="757"/>
        <end position="856"/>
    </location>
</feature>
<keyword evidence="1" id="KW-0328">Glycosyltransferase</keyword>
<feature type="domain" description="CSC1/OSCA1-like 7TM region" evidence="7">
    <location>
        <begin position="344"/>
        <end position="620"/>
    </location>
</feature>
<feature type="transmembrane region" description="Helical" evidence="4">
    <location>
        <begin position="606"/>
        <end position="623"/>
    </location>
</feature>
<dbReference type="EMBL" id="GL833135">
    <property type="protein sequence ID" value="EGB06283.1"/>
    <property type="molecule type" value="Genomic_DNA"/>
</dbReference>
<evidence type="ECO:0000256" key="4">
    <source>
        <dbReference type="SAM" id="Phobius"/>
    </source>
</evidence>
<dbReference type="eggNOG" id="KOG1134">
    <property type="taxonomic scope" value="Eukaryota"/>
</dbReference>
<dbReference type="GO" id="GO:0005886">
    <property type="term" value="C:plasma membrane"/>
    <property type="evidence" value="ECO:0007669"/>
    <property type="project" value="TreeGrafter"/>
</dbReference>
<evidence type="ECO:0000256" key="2">
    <source>
        <dbReference type="ARBA" id="ARBA00022679"/>
    </source>
</evidence>
<reference evidence="8 9" key="1">
    <citation type="journal article" date="2011" name="Proc. Natl. Acad. Sci. U.S.A.">
        <title>Niche of harmful alga Aureococcus anophagefferens revealed through ecogenomics.</title>
        <authorList>
            <person name="Gobler C.J."/>
            <person name="Berry D.L."/>
            <person name="Dyhrman S.T."/>
            <person name="Wilhelm S.W."/>
            <person name="Salamov A."/>
            <person name="Lobanov A.V."/>
            <person name="Zhang Y."/>
            <person name="Collier J.L."/>
            <person name="Wurch L.L."/>
            <person name="Kustka A.B."/>
            <person name="Dill B.D."/>
            <person name="Shah M."/>
            <person name="VerBerkmoes N.C."/>
            <person name="Kuo A."/>
            <person name="Terry A."/>
            <person name="Pangilinan J."/>
            <person name="Lindquist E.A."/>
            <person name="Lucas S."/>
            <person name="Paulsen I.T."/>
            <person name="Hattenrath-Lehmann T.K."/>
            <person name="Talmage S.C."/>
            <person name="Walker E.A."/>
            <person name="Koch F."/>
            <person name="Burson A.M."/>
            <person name="Marcoval M.A."/>
            <person name="Tang Y.Z."/>
            <person name="Lecleir G.R."/>
            <person name="Coyne K.J."/>
            <person name="Berg G.M."/>
            <person name="Bertrand E.M."/>
            <person name="Saito M.A."/>
            <person name="Gladyshev V.N."/>
            <person name="Grigoriev I.V."/>
        </authorList>
    </citation>
    <scope>NUCLEOTIDE SEQUENCE [LARGE SCALE GENOMIC DNA]</scope>
    <source>
        <strain evidence="9">CCMP 1984</strain>
    </source>
</reference>
<feature type="chain" id="PRO_5003261619" evidence="5">
    <location>
        <begin position="17"/>
        <end position="1337"/>
    </location>
</feature>